<keyword evidence="2" id="KW-1185">Reference proteome</keyword>
<accession>S9VHQ6</accession>
<evidence type="ECO:0000313" key="2">
    <source>
        <dbReference type="Proteomes" id="UP000515908"/>
    </source>
</evidence>
<organism evidence="1 2">
    <name type="scientific">Angomonas deanei</name>
    <dbReference type="NCBI Taxonomy" id="59799"/>
    <lineage>
        <taxon>Eukaryota</taxon>
        <taxon>Discoba</taxon>
        <taxon>Euglenozoa</taxon>
        <taxon>Kinetoplastea</taxon>
        <taxon>Metakinetoplastina</taxon>
        <taxon>Trypanosomatida</taxon>
        <taxon>Trypanosomatidae</taxon>
        <taxon>Strigomonadinae</taxon>
        <taxon>Angomonas</taxon>
    </lineage>
</organism>
<dbReference type="OrthoDB" id="275877at2759"/>
<protein>
    <submittedName>
        <fullName evidence="1">Uncharacterized protein</fullName>
    </submittedName>
</protein>
<evidence type="ECO:0000313" key="1">
    <source>
        <dbReference type="EMBL" id="CAD2213827.1"/>
    </source>
</evidence>
<gene>
    <name evidence="1" type="ORF">ADEAN_000127000</name>
</gene>
<proteinExistence type="predicted"/>
<reference evidence="1 2" key="1">
    <citation type="submission" date="2020-08" db="EMBL/GenBank/DDBJ databases">
        <authorList>
            <person name="Newling K."/>
            <person name="Davey J."/>
            <person name="Forrester S."/>
        </authorList>
    </citation>
    <scope>NUCLEOTIDE SEQUENCE [LARGE SCALE GENOMIC DNA]</scope>
    <source>
        <strain evidence="2">Crithidia deanei Carvalho (ATCC PRA-265)</strain>
    </source>
</reference>
<dbReference type="Proteomes" id="UP000515908">
    <property type="component" value="Chromosome 02"/>
</dbReference>
<dbReference type="AlphaFoldDB" id="S9VHQ6"/>
<sequence length="121" mass="13660">MSADPEAPAHPGRLSGGHIVRNMIYSHDENGGLEVVTGWKDEGVREHNQDVVRPGRMDLHAGHPCYAMNRSLVECSLKCPPEMKLAGRTAVCNAQRQDLMKCLVKHKKWTPPATKPWYQFW</sequence>
<name>S9VHQ6_9TRYP</name>
<dbReference type="EMBL" id="LR877146">
    <property type="protein sequence ID" value="CAD2213827.1"/>
    <property type="molecule type" value="Genomic_DNA"/>
</dbReference>
<dbReference type="VEuPathDB" id="TriTrypDB:ADEAN_000127000"/>